<feature type="transmembrane region" description="Helical" evidence="8">
    <location>
        <begin position="387"/>
        <end position="409"/>
    </location>
</feature>
<evidence type="ECO:0000256" key="6">
    <source>
        <dbReference type="ARBA" id="ARBA00023136"/>
    </source>
</evidence>
<feature type="transmembrane region" description="Helical" evidence="8">
    <location>
        <begin position="480"/>
        <end position="504"/>
    </location>
</feature>
<feature type="transmembrane region" description="Helical" evidence="8">
    <location>
        <begin position="516"/>
        <end position="539"/>
    </location>
</feature>
<feature type="transmembrane region" description="Helical" evidence="8">
    <location>
        <begin position="421"/>
        <end position="442"/>
    </location>
</feature>
<comment type="similarity">
    <text evidence="2">Belongs to the major facilitator superfamily. Sugar transporter (TC 2.A.1.1) family.</text>
</comment>
<keyword evidence="5 8" id="KW-1133">Transmembrane helix</keyword>
<dbReference type="Pfam" id="PF00083">
    <property type="entry name" value="Sugar_tr"/>
    <property type="match status" value="1"/>
</dbReference>
<dbReference type="PROSITE" id="PS00216">
    <property type="entry name" value="SUGAR_TRANSPORT_1"/>
    <property type="match status" value="1"/>
</dbReference>
<dbReference type="GO" id="GO:0016020">
    <property type="term" value="C:membrane"/>
    <property type="evidence" value="ECO:0007669"/>
    <property type="project" value="UniProtKB-SubCell"/>
</dbReference>
<evidence type="ECO:0000313" key="10">
    <source>
        <dbReference type="EMBL" id="CCH61755.1"/>
    </source>
</evidence>
<feature type="compositionally biased region" description="Low complexity" evidence="7">
    <location>
        <begin position="836"/>
        <end position="848"/>
    </location>
</feature>
<sequence>MDIFKTKIKYKRRKNNNTGSNRTIIPSLKNDIDMNNEQRISMPDDSLNFPQKRHGFIDENLKSSLDLNEATKSNPIICSSLACENTQVIHSNGSQGLDMTSFSNDSTIDNYETFLTAPPQKQSLIMTIAVGAFVTVGGFLFGYDTGLINSVLEMKYVLDNIAPNNTYFTAKEQSIMVSFLSLGTFLGALIAPFIADRYGRKITIILSSTLIFFLGNSLQVGSHGIGLFVAGRFISGVAIGMVSAVVPLYQAEAAPKQLRGTIISMYQWAITWGLLVSSAVSQGTKNINNPSSYRIPIGLQYVWAAFLAAGMLFLPESPRFYVLRDNLDEAARSLSFLRGVPVHDSALLEELVEIKANYDYEAAVGSTSFWDCFISTETRPKETLRMFTGLGIQAFQQFAGINFVFYYGVNFFEKTAVESSYIISFITYAVNVFFNVPGLLLVEYIGRRDLLISGGILMTTCNFIIAGAGCLSDNVISSKVMIAFICCFVASFSATWGGTVWVICAELFPLGVRSKASAMCAASNWLANFVCAFITPYIVSTGKNKNNPDSDGGGFGSKIFFIWGGCTALATFLAYFTIYETSGLTLEEVNELYKKCPTSFQSKKWNRIIRNKNYEGSVEEQSAIEAVESLVNSKNLSIKSPHSFNHKSSHSFNHKSNILSNTVAMMDTEVLSFENSDTNKQTTILSDKNLNLNTKENCTYNDDNNNDNDNNHNTDFQDNINYTSLFPPSPPPASHLNPDNPMLPSTISNLVPSFNKVPNTRNSIISNDSDHSDTSIEPTIPITSPPSIPIPPPSVMLIPQSSSIPIPEQSLFNSNISSNTPSIPSSYHEYQLQTPNNSNGNSSDDNNNITQHIGTSEFPQHFNDILNHLRWRLNQANTLT</sequence>
<dbReference type="InterPro" id="IPR003663">
    <property type="entry name" value="Sugar/inositol_transpt"/>
</dbReference>
<evidence type="ECO:0000256" key="8">
    <source>
        <dbReference type="SAM" id="Phobius"/>
    </source>
</evidence>
<evidence type="ECO:0000256" key="4">
    <source>
        <dbReference type="ARBA" id="ARBA00022692"/>
    </source>
</evidence>
<dbReference type="HOGENOM" id="CLU_327100_0_0_1"/>
<dbReference type="InParanoid" id="I2H5V3"/>
<feature type="transmembrane region" description="Helical" evidence="8">
    <location>
        <begin position="559"/>
        <end position="578"/>
    </location>
</feature>
<evidence type="ECO:0000259" key="9">
    <source>
        <dbReference type="PROSITE" id="PS50850"/>
    </source>
</evidence>
<dbReference type="PANTHER" id="PTHR48022">
    <property type="entry name" value="PLASTIDIC GLUCOSE TRANSPORTER 4"/>
    <property type="match status" value="1"/>
</dbReference>
<dbReference type="GeneID" id="14496864"/>
<dbReference type="OMA" id="QCPESPR"/>
<feature type="transmembrane region" description="Helical" evidence="8">
    <location>
        <begin position="124"/>
        <end position="143"/>
    </location>
</feature>
<name>I2H5V3_HENB6</name>
<dbReference type="CDD" id="cd17356">
    <property type="entry name" value="MFS_HXT"/>
    <property type="match status" value="1"/>
</dbReference>
<dbReference type="InterPro" id="IPR020846">
    <property type="entry name" value="MFS_dom"/>
</dbReference>
<evidence type="ECO:0000256" key="7">
    <source>
        <dbReference type="SAM" id="MobiDB-lite"/>
    </source>
</evidence>
<evidence type="ECO:0000256" key="2">
    <source>
        <dbReference type="ARBA" id="ARBA00010992"/>
    </source>
</evidence>
<dbReference type="RefSeq" id="XP_004181274.1">
    <property type="nucleotide sequence ID" value="XM_004181226.1"/>
</dbReference>
<dbReference type="Gene3D" id="1.20.1250.20">
    <property type="entry name" value="MFS general substrate transporter like domains"/>
    <property type="match status" value="1"/>
</dbReference>
<comment type="subcellular location">
    <subcellularLocation>
        <location evidence="1">Membrane</location>
        <topology evidence="1">Multi-pass membrane protein</topology>
    </subcellularLocation>
</comment>
<dbReference type="OrthoDB" id="6612291at2759"/>
<dbReference type="Proteomes" id="UP000002866">
    <property type="component" value="Chromosome 6"/>
</dbReference>
<dbReference type="PROSITE" id="PS00217">
    <property type="entry name" value="SUGAR_TRANSPORT_2"/>
    <property type="match status" value="1"/>
</dbReference>
<dbReference type="NCBIfam" id="TIGR00879">
    <property type="entry name" value="SP"/>
    <property type="match status" value="1"/>
</dbReference>
<feature type="transmembrane region" description="Helical" evidence="8">
    <location>
        <begin position="202"/>
        <end position="219"/>
    </location>
</feature>
<proteinExistence type="inferred from homology"/>
<dbReference type="InterPro" id="IPR005828">
    <property type="entry name" value="MFS_sugar_transport-like"/>
</dbReference>
<feature type="transmembrane region" description="Helical" evidence="8">
    <location>
        <begin position="261"/>
        <end position="281"/>
    </location>
</feature>
<evidence type="ECO:0000256" key="1">
    <source>
        <dbReference type="ARBA" id="ARBA00004141"/>
    </source>
</evidence>
<dbReference type="PROSITE" id="PS50850">
    <property type="entry name" value="MFS"/>
    <property type="match status" value="1"/>
</dbReference>
<feature type="compositionally biased region" description="Low complexity" evidence="7">
    <location>
        <begin position="812"/>
        <end position="826"/>
    </location>
</feature>
<feature type="transmembrane region" description="Helical" evidence="8">
    <location>
        <begin position="225"/>
        <end position="249"/>
    </location>
</feature>
<dbReference type="InterPro" id="IPR036259">
    <property type="entry name" value="MFS_trans_sf"/>
</dbReference>
<keyword evidence="11" id="KW-1185">Reference proteome</keyword>
<keyword evidence="6 8" id="KW-0472">Membrane</keyword>
<dbReference type="InterPro" id="IPR005829">
    <property type="entry name" value="Sugar_transporter_CS"/>
</dbReference>
<dbReference type="GO" id="GO:0005351">
    <property type="term" value="F:carbohydrate:proton symporter activity"/>
    <property type="evidence" value="ECO:0007669"/>
    <property type="project" value="TreeGrafter"/>
</dbReference>
<feature type="transmembrane region" description="Helical" evidence="8">
    <location>
        <begin position="293"/>
        <end position="314"/>
    </location>
</feature>
<dbReference type="eggNOG" id="KOG0254">
    <property type="taxonomic scope" value="Eukaryota"/>
</dbReference>
<evidence type="ECO:0000256" key="3">
    <source>
        <dbReference type="ARBA" id="ARBA00022448"/>
    </source>
</evidence>
<evidence type="ECO:0000313" key="11">
    <source>
        <dbReference type="Proteomes" id="UP000002866"/>
    </source>
</evidence>
<feature type="region of interest" description="Disordered" evidence="7">
    <location>
        <begin position="812"/>
        <end position="854"/>
    </location>
</feature>
<dbReference type="AlphaFoldDB" id="I2H5V3"/>
<feature type="transmembrane region" description="Helical" evidence="8">
    <location>
        <begin position="175"/>
        <end position="195"/>
    </location>
</feature>
<reference evidence="10 11" key="1">
    <citation type="journal article" date="2011" name="Proc. Natl. Acad. Sci. U.S.A.">
        <title>Evolutionary erosion of yeast sex chromosomes by mating-type switching accidents.</title>
        <authorList>
            <person name="Gordon J.L."/>
            <person name="Armisen D."/>
            <person name="Proux-Wera E."/>
            <person name="Oheigeartaigh S.S."/>
            <person name="Byrne K.P."/>
            <person name="Wolfe K.H."/>
        </authorList>
    </citation>
    <scope>NUCLEOTIDE SEQUENCE [LARGE SCALE GENOMIC DNA]</scope>
    <source>
        <strain evidence="11">ATCC 34711 / CBS 6284 / DSM 70876 / NBRC 10599 / NRRL Y-10934 / UCD 77-7</strain>
    </source>
</reference>
<dbReference type="InterPro" id="IPR050360">
    <property type="entry name" value="MFS_Sugar_Transporters"/>
</dbReference>
<dbReference type="STRING" id="1071380.I2H5V3"/>
<dbReference type="FunCoup" id="I2H5V3">
    <property type="interactions" value="305"/>
</dbReference>
<accession>I2H5V3</accession>
<dbReference type="KEGG" id="tbl:TBLA_0F02130"/>
<dbReference type="PRINTS" id="PR00171">
    <property type="entry name" value="SUGRTRNSPORT"/>
</dbReference>
<organism evidence="10 11">
    <name type="scientific">Henningerozyma blattae (strain ATCC 34711 / CBS 6284 / DSM 70876 / NBRC 10599 / NRRL Y-10934 / UCD 77-7)</name>
    <name type="common">Yeast</name>
    <name type="synonym">Tetrapisispora blattae</name>
    <dbReference type="NCBI Taxonomy" id="1071380"/>
    <lineage>
        <taxon>Eukaryota</taxon>
        <taxon>Fungi</taxon>
        <taxon>Dikarya</taxon>
        <taxon>Ascomycota</taxon>
        <taxon>Saccharomycotina</taxon>
        <taxon>Saccharomycetes</taxon>
        <taxon>Saccharomycetales</taxon>
        <taxon>Saccharomycetaceae</taxon>
        <taxon>Henningerozyma</taxon>
    </lineage>
</organism>
<keyword evidence="4 8" id="KW-0812">Transmembrane</keyword>
<dbReference type="EMBL" id="HE806321">
    <property type="protein sequence ID" value="CCH61755.1"/>
    <property type="molecule type" value="Genomic_DNA"/>
</dbReference>
<feature type="transmembrane region" description="Helical" evidence="8">
    <location>
        <begin position="449"/>
        <end position="468"/>
    </location>
</feature>
<dbReference type="SUPFAM" id="SSF103473">
    <property type="entry name" value="MFS general substrate transporter"/>
    <property type="match status" value="1"/>
</dbReference>
<feature type="domain" description="Major facilitator superfamily (MFS) profile" evidence="9">
    <location>
        <begin position="130"/>
        <end position="582"/>
    </location>
</feature>
<keyword evidence="3" id="KW-0813">Transport</keyword>
<dbReference type="PANTHER" id="PTHR48022:SF16">
    <property type="entry name" value="HIGH GLUCOSE SENSOR RGT2-RELATED"/>
    <property type="match status" value="1"/>
</dbReference>
<protein>
    <recommendedName>
        <fullName evidence="9">Major facilitator superfamily (MFS) profile domain-containing protein</fullName>
    </recommendedName>
</protein>
<evidence type="ECO:0000256" key="5">
    <source>
        <dbReference type="ARBA" id="ARBA00022989"/>
    </source>
</evidence>
<gene>
    <name evidence="10" type="primary">TBLA0F02130</name>
    <name evidence="10" type="ORF">TBLA_0F02130</name>
</gene>